<protein>
    <submittedName>
        <fullName evidence="1">Uncharacterized protein</fullName>
    </submittedName>
</protein>
<reference evidence="1" key="1">
    <citation type="journal article" date="2021" name="New Phytol.">
        <title>Evolutionary innovations through gain and loss of genes in the ectomycorrhizal Boletales.</title>
        <authorList>
            <person name="Wu G."/>
            <person name="Miyauchi S."/>
            <person name="Morin E."/>
            <person name="Kuo A."/>
            <person name="Drula E."/>
            <person name="Varga T."/>
            <person name="Kohler A."/>
            <person name="Feng B."/>
            <person name="Cao Y."/>
            <person name="Lipzen A."/>
            <person name="Daum C."/>
            <person name="Hundley H."/>
            <person name="Pangilinan J."/>
            <person name="Johnson J."/>
            <person name="Barry K."/>
            <person name="LaButti K."/>
            <person name="Ng V."/>
            <person name="Ahrendt S."/>
            <person name="Min B."/>
            <person name="Choi I.G."/>
            <person name="Park H."/>
            <person name="Plett J.M."/>
            <person name="Magnuson J."/>
            <person name="Spatafora J.W."/>
            <person name="Nagy L.G."/>
            <person name="Henrissat B."/>
            <person name="Grigoriev I.V."/>
            <person name="Yang Z.L."/>
            <person name="Xu J."/>
            <person name="Martin F.M."/>
        </authorList>
    </citation>
    <scope>NUCLEOTIDE SEQUENCE</scope>
    <source>
        <strain evidence="1">ATCC 28755</strain>
    </source>
</reference>
<proteinExistence type="predicted"/>
<dbReference type="EMBL" id="MU268252">
    <property type="protein sequence ID" value="KAH7905178.1"/>
    <property type="molecule type" value="Genomic_DNA"/>
</dbReference>
<comment type="caution">
    <text evidence="1">The sequence shown here is derived from an EMBL/GenBank/DDBJ whole genome shotgun (WGS) entry which is preliminary data.</text>
</comment>
<organism evidence="1 2">
    <name type="scientific">Hygrophoropsis aurantiaca</name>
    <dbReference type="NCBI Taxonomy" id="72124"/>
    <lineage>
        <taxon>Eukaryota</taxon>
        <taxon>Fungi</taxon>
        <taxon>Dikarya</taxon>
        <taxon>Basidiomycota</taxon>
        <taxon>Agaricomycotina</taxon>
        <taxon>Agaricomycetes</taxon>
        <taxon>Agaricomycetidae</taxon>
        <taxon>Boletales</taxon>
        <taxon>Coniophorineae</taxon>
        <taxon>Hygrophoropsidaceae</taxon>
        <taxon>Hygrophoropsis</taxon>
    </lineage>
</organism>
<sequence>YLQELLRHESRGGPSSDFCGLCEAPAPQYRCEDCFGFDMYCSGCILTLHAHNPLHRLKRWAGEFFESATLKSLGLRIQLGHKISTKCANPKQAFGDDFVVIDSNGIHEVGLDFCNCETAVEYTKQLLRMSWFPATSIDPKSAATFRVLEGFHLLSFESKASSYEFYHALARLTENTGLSPLKDRYEAFLRMIREWRHLKMLKRAGRGHVEDGVDTTTAGQCAVLCPACPQPGKNLPDGWQDAPLEKRWLYSLFVAIDANFRLKRKIVSKDSVDPSLGKGWAYFVEETAYKLHLIARQNDPQEVRKSTCLSHSAVNDAETKDSRGLAATGVGAVDCARHNMKLPNGVGDLQKGERYANMDYIFFSSIWNFPVDFLNISYDIACQWHKNLWKRMENIPSALRLDYQSKSINFLVPKFHLPAHVDRCQTNFSFNFVPGVGRTDGEAIERGWANINPVASSTKEMGPGNRRDTLDDHFGDWNWKKVVNLGPSILRKIKEAVPERNNHVEDFKQLEANLSAESIAEWTAEVTAWEANHSARNPFAARVDVLSLHAVRLQLAKDDAQMAKDESSPALHPDITPSILISAGLDLEEQQRRLHTEFRELGVHATDNQKAKFIQRSTGITRRIDAWRKVQLLYMPIVASLRSRSNDSVSSTEEIEKPEDINLWLPSKITQCHACDMRLRNIEWDLRYAQAHDALNELRQTLRLQTAMYKYKDHNITGQGPGTRIRESLKKIEHRLRASARKYRDARTALLALSSHLGKVGWQDNLRPLQDDDIKPATYNRLETTTTTEGRRRLTWIWLIAGESEDGNKKEQDAVRVEWCKARSRAMRWSEEVELLFEEKRRTLKFLDWQAKWWTAHANVDWIEDPLLKEGALAYAHRQASLRRKLAASGKVQNI</sequence>
<dbReference type="Proteomes" id="UP000790377">
    <property type="component" value="Unassembled WGS sequence"/>
</dbReference>
<evidence type="ECO:0000313" key="2">
    <source>
        <dbReference type="Proteomes" id="UP000790377"/>
    </source>
</evidence>
<name>A0ACB7ZWQ6_9AGAM</name>
<keyword evidence="2" id="KW-1185">Reference proteome</keyword>
<evidence type="ECO:0000313" key="1">
    <source>
        <dbReference type="EMBL" id="KAH7905178.1"/>
    </source>
</evidence>
<feature type="non-terminal residue" evidence="1">
    <location>
        <position position="1"/>
    </location>
</feature>
<accession>A0ACB7ZWQ6</accession>
<gene>
    <name evidence="1" type="ORF">BJ138DRAFT_1231765</name>
</gene>